<name>A0ABD2G3V2_PAGBO</name>
<keyword evidence="1" id="KW-0732">Signal</keyword>
<dbReference type="EMBL" id="JBIYXZ010002083">
    <property type="protein sequence ID" value="KAL3048585.1"/>
    <property type="molecule type" value="Genomic_DNA"/>
</dbReference>
<reference evidence="2 3" key="2">
    <citation type="journal article" date="2024" name="G3 (Bethesda)">
        <title>The genome of the cryopelagic Antarctic bald notothen, Trematomus borchgrevinki.</title>
        <authorList>
            <person name="Rayamajhi N."/>
            <person name="Rivera-Colon A.G."/>
            <person name="Minhas B.F."/>
            <person name="Cheng C.C."/>
            <person name="Catchen J.M."/>
        </authorList>
    </citation>
    <scope>NUCLEOTIDE SEQUENCE [LARGE SCALE GENOMIC DNA]</scope>
    <source>
        <strain evidence="2">AGRC-2024</strain>
    </source>
</reference>
<dbReference type="AlphaFoldDB" id="A0ABD2G3V2"/>
<organism evidence="2 3">
    <name type="scientific">Pagothenia borchgrevinki</name>
    <name type="common">Bald rockcod</name>
    <name type="synonym">Trematomus borchgrevinki</name>
    <dbReference type="NCBI Taxonomy" id="8213"/>
    <lineage>
        <taxon>Eukaryota</taxon>
        <taxon>Metazoa</taxon>
        <taxon>Chordata</taxon>
        <taxon>Craniata</taxon>
        <taxon>Vertebrata</taxon>
        <taxon>Euteleostomi</taxon>
        <taxon>Actinopterygii</taxon>
        <taxon>Neopterygii</taxon>
        <taxon>Teleostei</taxon>
        <taxon>Neoteleostei</taxon>
        <taxon>Acanthomorphata</taxon>
        <taxon>Eupercaria</taxon>
        <taxon>Perciformes</taxon>
        <taxon>Notothenioidei</taxon>
        <taxon>Nototheniidae</taxon>
        <taxon>Pagothenia</taxon>
    </lineage>
</organism>
<feature type="chain" id="PRO_5044823931" description="Kisspeptin" evidence="1">
    <location>
        <begin position="23"/>
        <end position="97"/>
    </location>
</feature>
<feature type="signal peptide" evidence="1">
    <location>
        <begin position="1"/>
        <end position="22"/>
    </location>
</feature>
<protein>
    <recommendedName>
        <fullName evidence="4">Kisspeptin</fullName>
    </recommendedName>
</protein>
<proteinExistence type="predicted"/>
<evidence type="ECO:0000313" key="3">
    <source>
        <dbReference type="Proteomes" id="UP001619887"/>
    </source>
</evidence>
<gene>
    <name evidence="2" type="ORF">OYC64_007188</name>
</gene>
<accession>A0ABD2G3V2</accession>
<keyword evidence="3" id="KW-1185">Reference proteome</keyword>
<reference evidence="2 3" key="1">
    <citation type="journal article" date="2022" name="G3 (Bethesda)">
        <title>Evaluating Illumina-, Nanopore-, and PacBio-based genome assembly strategies with the bald notothen, Trematomus borchgrevinki.</title>
        <authorList>
            <person name="Rayamajhi N."/>
            <person name="Cheng C.C."/>
            <person name="Catchen J.M."/>
        </authorList>
    </citation>
    <scope>NUCLEOTIDE SEQUENCE [LARGE SCALE GENOMIC DNA]</scope>
    <source>
        <strain evidence="2">AGRC-2024</strain>
    </source>
</reference>
<comment type="caution">
    <text evidence="2">The sequence shown here is derived from an EMBL/GenBank/DDBJ whole genome shotgun (WGS) entry which is preliminary data.</text>
</comment>
<evidence type="ECO:0000313" key="2">
    <source>
        <dbReference type="EMBL" id="KAL3048585.1"/>
    </source>
</evidence>
<dbReference type="Proteomes" id="UP001619887">
    <property type="component" value="Unassembled WGS sequence"/>
</dbReference>
<evidence type="ECO:0000256" key="1">
    <source>
        <dbReference type="SAM" id="SignalP"/>
    </source>
</evidence>
<evidence type="ECO:0008006" key="4">
    <source>
        <dbReference type="Google" id="ProtNLM"/>
    </source>
</evidence>
<sequence length="97" mass="10818">MQPLIRLAVYCISLLSLQQLLALSVEESPDSNRLDIINKLMGLTEDTTRPSRSLTHNNVPSSALKQAPKWLPGFLRLRPASGVRTSPRSLAWARPQQ</sequence>